<dbReference type="InterPro" id="IPR014867">
    <property type="entry name" value="Spore_coat_CotH_CotH2/3/7"/>
</dbReference>
<evidence type="ECO:0000256" key="1">
    <source>
        <dbReference type="SAM" id="SignalP"/>
    </source>
</evidence>
<dbReference type="Proteomes" id="UP001549320">
    <property type="component" value="Unassembled WGS sequence"/>
</dbReference>
<evidence type="ECO:0000313" key="2">
    <source>
        <dbReference type="EMBL" id="MET4578178.1"/>
    </source>
</evidence>
<dbReference type="PANTHER" id="PTHR40050:SF1">
    <property type="entry name" value="INNER SPORE COAT PROTEIN H"/>
    <property type="match status" value="1"/>
</dbReference>
<evidence type="ECO:0008006" key="4">
    <source>
        <dbReference type="Google" id="ProtNLM"/>
    </source>
</evidence>
<keyword evidence="3" id="KW-1185">Reference proteome</keyword>
<dbReference type="PANTHER" id="PTHR40050">
    <property type="entry name" value="INNER SPORE COAT PROTEIN H"/>
    <property type="match status" value="1"/>
</dbReference>
<protein>
    <recommendedName>
        <fullName evidence="4">CotH protein</fullName>
    </recommendedName>
</protein>
<comment type="caution">
    <text evidence="2">The sequence shown here is derived from an EMBL/GenBank/DDBJ whole genome shotgun (WGS) entry which is preliminary data.</text>
</comment>
<organism evidence="2 3">
    <name type="scientific">Ottowia thiooxydans</name>
    <dbReference type="NCBI Taxonomy" id="219182"/>
    <lineage>
        <taxon>Bacteria</taxon>
        <taxon>Pseudomonadati</taxon>
        <taxon>Pseudomonadota</taxon>
        <taxon>Betaproteobacteria</taxon>
        <taxon>Burkholderiales</taxon>
        <taxon>Comamonadaceae</taxon>
        <taxon>Ottowia</taxon>
    </lineage>
</organism>
<feature type="chain" id="PRO_5047497859" description="CotH protein" evidence="1">
    <location>
        <begin position="22"/>
        <end position="625"/>
    </location>
</feature>
<sequence>MPMMNSIFVRPQFLAVVMAAAALGACGGGSETDPPVKTGATTSLGPGSKICVDLNQNLRCEADEPATFADSESRYEIATPPESGTSAILLVGEPASTPEGVAPLRLATLAGWSKEINVLNTMVAAKVLTQSAADASGAYNDIVKAFGVSNNVSLNASWAAIDSTAQSALREAAEIAREQAGVDDYSVPVVSNASLALIDSLARYIDGSTGQLLPGVTSHYVKTDVRGTLGLDICTVPQVQRLEIATEGGAPILDKENYINAVASLQDGNGVALAQEMDLKIRGRGNYTWEMPKMPFKLKLDKEASLLGMKSGRDWTLLANYADKTLLRNELAFCMARILGMPYTPQSRFVELTLNGDYVGQYQLTNKTDEIEIELKKQAKGDGVNTEMPLDQFNDIFLLEMDARLDADYWFRSASTIPYTLQTDTDAMQVARVERWINHLEDVLISGSSGERFNQAEKYINLESLVDFSLVNEVLKNKDAFFSSTFMYRSSVNQKLNFGPIWDFDLSAANTDINQPVGQPDGWHLPTIVNGWYFKAMMEEPKFRALRQARWKYLSTQMNRVDKFLESSAVAMEPSQKRNFQRWPILDTQVIANTAVLGSYEAEVRYLRNWMTTRVGWINQNIRYE</sequence>
<dbReference type="Pfam" id="PF08757">
    <property type="entry name" value="CotH"/>
    <property type="match status" value="1"/>
</dbReference>
<reference evidence="2 3" key="1">
    <citation type="submission" date="2024-06" db="EMBL/GenBank/DDBJ databases">
        <title>Sorghum-associated microbial communities from plants grown in Nebraska, USA.</title>
        <authorList>
            <person name="Schachtman D."/>
        </authorList>
    </citation>
    <scope>NUCLEOTIDE SEQUENCE [LARGE SCALE GENOMIC DNA]</scope>
    <source>
        <strain evidence="2 3">2709</strain>
    </source>
</reference>
<accession>A0ABV2QB89</accession>
<dbReference type="EMBL" id="JBEPSH010000006">
    <property type="protein sequence ID" value="MET4578178.1"/>
    <property type="molecule type" value="Genomic_DNA"/>
</dbReference>
<dbReference type="RefSeq" id="WP_354445200.1">
    <property type="nucleotide sequence ID" value="NZ_JBEPSH010000006.1"/>
</dbReference>
<keyword evidence="1" id="KW-0732">Signal</keyword>
<evidence type="ECO:0000313" key="3">
    <source>
        <dbReference type="Proteomes" id="UP001549320"/>
    </source>
</evidence>
<gene>
    <name evidence="2" type="ORF">ABIE13_003294</name>
</gene>
<feature type="signal peptide" evidence="1">
    <location>
        <begin position="1"/>
        <end position="21"/>
    </location>
</feature>
<proteinExistence type="predicted"/>
<name>A0ABV2QB89_9BURK</name>